<dbReference type="CDD" id="cd00371">
    <property type="entry name" value="HMA"/>
    <property type="match status" value="1"/>
</dbReference>
<gene>
    <name evidence="3" type="ORF">HMPREF2132_03300</name>
</gene>
<dbReference type="PANTHER" id="PTHR46594">
    <property type="entry name" value="P-TYPE CATION-TRANSPORTING ATPASE"/>
    <property type="match status" value="1"/>
</dbReference>
<protein>
    <recommendedName>
        <fullName evidence="2">HMA domain-containing protein</fullName>
    </recommendedName>
</protein>
<dbReference type="Proteomes" id="UP000029533">
    <property type="component" value="Unassembled WGS sequence"/>
</dbReference>
<feature type="domain" description="HMA" evidence="2">
    <location>
        <begin position="2"/>
        <end position="68"/>
    </location>
</feature>
<organism evidence="3 4">
    <name type="scientific">Prevotella histicola JCM 15637 = DNF00424</name>
    <dbReference type="NCBI Taxonomy" id="1236504"/>
    <lineage>
        <taxon>Bacteria</taxon>
        <taxon>Pseudomonadati</taxon>
        <taxon>Bacteroidota</taxon>
        <taxon>Bacteroidia</taxon>
        <taxon>Bacteroidales</taxon>
        <taxon>Prevotellaceae</taxon>
        <taxon>Prevotella</taxon>
    </lineage>
</organism>
<evidence type="ECO:0000259" key="2">
    <source>
        <dbReference type="PROSITE" id="PS50846"/>
    </source>
</evidence>
<evidence type="ECO:0000256" key="1">
    <source>
        <dbReference type="ARBA" id="ARBA00022723"/>
    </source>
</evidence>
<comment type="caution">
    <text evidence="3">The sequence shown here is derived from an EMBL/GenBank/DDBJ whole genome shotgun (WGS) entry which is preliminary data.</text>
</comment>
<dbReference type="AlphaFoldDB" id="A0AAW3FHQ4"/>
<dbReference type="EMBL" id="JRNJ01000035">
    <property type="protein sequence ID" value="KGF29153.1"/>
    <property type="molecule type" value="Genomic_DNA"/>
</dbReference>
<dbReference type="PROSITE" id="PS01047">
    <property type="entry name" value="HMA_1"/>
    <property type="match status" value="1"/>
</dbReference>
<keyword evidence="1" id="KW-0479">Metal-binding</keyword>
<dbReference type="FunFam" id="3.30.70.100:FF:000001">
    <property type="entry name" value="ATPase copper transporting beta"/>
    <property type="match status" value="1"/>
</dbReference>
<evidence type="ECO:0000313" key="3">
    <source>
        <dbReference type="EMBL" id="KGF29153.1"/>
    </source>
</evidence>
<evidence type="ECO:0000313" key="4">
    <source>
        <dbReference type="Proteomes" id="UP000029533"/>
    </source>
</evidence>
<dbReference type="GO" id="GO:0046872">
    <property type="term" value="F:metal ion binding"/>
    <property type="evidence" value="ECO:0007669"/>
    <property type="project" value="UniProtKB-KW"/>
</dbReference>
<dbReference type="RefSeq" id="WP_025790957.1">
    <property type="nucleotide sequence ID" value="NZ_JRNJ01000035.1"/>
</dbReference>
<name>A0AAW3FHQ4_9BACT</name>
<dbReference type="PROSITE" id="PS50846">
    <property type="entry name" value="HMA_2"/>
    <property type="match status" value="1"/>
</dbReference>
<dbReference type="SUPFAM" id="SSF55008">
    <property type="entry name" value="HMA, heavy metal-associated domain"/>
    <property type="match status" value="1"/>
</dbReference>
<dbReference type="Pfam" id="PF00403">
    <property type="entry name" value="HMA"/>
    <property type="match status" value="1"/>
</dbReference>
<dbReference type="InterPro" id="IPR036163">
    <property type="entry name" value="HMA_dom_sf"/>
</dbReference>
<dbReference type="InterPro" id="IPR017969">
    <property type="entry name" value="Heavy-metal-associated_CS"/>
</dbReference>
<dbReference type="InterPro" id="IPR006121">
    <property type="entry name" value="HMA_dom"/>
</dbReference>
<sequence length="70" mass="7532">MAKNVFSVSGMKCGHCKLNVENALKAVKGVQNAEVSLENANVTVEYDENVATPAQLKDAVDNSGRYEMTV</sequence>
<dbReference type="PANTHER" id="PTHR46594:SF4">
    <property type="entry name" value="P-TYPE CATION-TRANSPORTING ATPASE"/>
    <property type="match status" value="1"/>
</dbReference>
<proteinExistence type="predicted"/>
<accession>A0AAW3FHQ4</accession>
<dbReference type="Gene3D" id="3.30.70.100">
    <property type="match status" value="1"/>
</dbReference>
<reference evidence="3 4" key="1">
    <citation type="submission" date="2014-07" db="EMBL/GenBank/DDBJ databases">
        <authorList>
            <person name="McCorrison J."/>
            <person name="Sanka R."/>
            <person name="Torralba M."/>
            <person name="Gillis M."/>
            <person name="Haft D.H."/>
            <person name="Methe B."/>
            <person name="Sutton G."/>
            <person name="Nelson K.E."/>
        </authorList>
    </citation>
    <scope>NUCLEOTIDE SEQUENCE [LARGE SCALE GENOMIC DNA]</scope>
    <source>
        <strain evidence="3 4">DNF00424</strain>
    </source>
</reference>